<evidence type="ECO:0000313" key="11">
    <source>
        <dbReference type="Ensembl" id="ENSCSAVP00000001537.1"/>
    </source>
</evidence>
<evidence type="ECO:0000256" key="7">
    <source>
        <dbReference type="ARBA" id="ARBA00023180"/>
    </source>
</evidence>
<evidence type="ECO:0000313" key="12">
    <source>
        <dbReference type="Proteomes" id="UP000007875"/>
    </source>
</evidence>
<dbReference type="OMA" id="ETFRKPH"/>
<evidence type="ECO:0000256" key="4">
    <source>
        <dbReference type="ARBA" id="ARBA00022729"/>
    </source>
</evidence>
<reference evidence="11" key="3">
    <citation type="submission" date="2025-09" db="UniProtKB">
        <authorList>
            <consortium name="Ensembl"/>
        </authorList>
    </citation>
    <scope>IDENTIFICATION</scope>
</reference>
<dbReference type="HOGENOM" id="CLU_110523_0_0_1"/>
<evidence type="ECO:0000256" key="5">
    <source>
        <dbReference type="ARBA" id="ARBA00022989"/>
    </source>
</evidence>
<keyword evidence="12" id="KW-1185">Reference proteome</keyword>
<feature type="chain" id="PRO_5003578096" description="TM2 domain-containing protein" evidence="9">
    <location>
        <begin position="22"/>
        <end position="179"/>
    </location>
</feature>
<feature type="transmembrane region" description="Helical" evidence="8">
    <location>
        <begin position="126"/>
        <end position="152"/>
    </location>
</feature>
<keyword evidence="3 8" id="KW-0812">Transmembrane</keyword>
<feature type="signal peptide" evidence="9">
    <location>
        <begin position="1"/>
        <end position="21"/>
    </location>
</feature>
<keyword evidence="5 8" id="KW-1133">Transmembrane helix</keyword>
<accession>H2Y889</accession>
<evidence type="ECO:0000256" key="6">
    <source>
        <dbReference type="ARBA" id="ARBA00023136"/>
    </source>
</evidence>
<dbReference type="PANTHER" id="PTHR21016:SF1">
    <property type="entry name" value="TM2 DOMAIN-CONTAINING PROTEIN 1"/>
    <property type="match status" value="1"/>
</dbReference>
<dbReference type="InParanoid" id="H2Y889"/>
<keyword evidence="4 9" id="KW-0732">Signal</keyword>
<dbReference type="PANTHER" id="PTHR21016">
    <property type="entry name" value="BETA-AMYLOID BINDING PROTEIN-RELATED"/>
    <property type="match status" value="1"/>
</dbReference>
<evidence type="ECO:0000256" key="2">
    <source>
        <dbReference type="ARBA" id="ARBA00008284"/>
    </source>
</evidence>
<comment type="subcellular location">
    <subcellularLocation>
        <location evidence="1">Membrane</location>
        <topology evidence="1">Multi-pass membrane protein</topology>
    </subcellularLocation>
</comment>
<feature type="transmembrane region" description="Helical" evidence="8">
    <location>
        <begin position="96"/>
        <end position="114"/>
    </location>
</feature>
<keyword evidence="6 8" id="KW-0472">Membrane</keyword>
<feature type="domain" description="TM2" evidence="10">
    <location>
        <begin position="96"/>
        <end position="143"/>
    </location>
</feature>
<evidence type="ECO:0000256" key="1">
    <source>
        <dbReference type="ARBA" id="ARBA00004141"/>
    </source>
</evidence>
<dbReference type="eggNOG" id="KOG4272">
    <property type="taxonomic scope" value="Eukaryota"/>
</dbReference>
<dbReference type="Proteomes" id="UP000007875">
    <property type="component" value="Unassembled WGS sequence"/>
</dbReference>
<proteinExistence type="inferred from homology"/>
<dbReference type="GO" id="GO:0016020">
    <property type="term" value="C:membrane"/>
    <property type="evidence" value="ECO:0007669"/>
    <property type="project" value="UniProtKB-SubCell"/>
</dbReference>
<dbReference type="STRING" id="51511.ENSCSAVP00000001537"/>
<name>H2Y889_CIOSA</name>
<protein>
    <recommendedName>
        <fullName evidence="10">TM2 domain-containing protein</fullName>
    </recommendedName>
</protein>
<dbReference type="Pfam" id="PF05154">
    <property type="entry name" value="TM2"/>
    <property type="match status" value="1"/>
</dbReference>
<evidence type="ECO:0000256" key="9">
    <source>
        <dbReference type="SAM" id="SignalP"/>
    </source>
</evidence>
<reference evidence="12" key="1">
    <citation type="submission" date="2003-08" db="EMBL/GenBank/DDBJ databases">
        <authorList>
            <person name="Birren B."/>
            <person name="Nusbaum C."/>
            <person name="Abebe A."/>
            <person name="Abouelleil A."/>
            <person name="Adekoya E."/>
            <person name="Ait-zahra M."/>
            <person name="Allen N."/>
            <person name="Allen T."/>
            <person name="An P."/>
            <person name="Anderson M."/>
            <person name="Anderson S."/>
            <person name="Arachchi H."/>
            <person name="Armbruster J."/>
            <person name="Bachantsang P."/>
            <person name="Baldwin J."/>
            <person name="Barry A."/>
            <person name="Bayul T."/>
            <person name="Blitshsteyn B."/>
            <person name="Bloom T."/>
            <person name="Blye J."/>
            <person name="Boguslavskiy L."/>
            <person name="Borowsky M."/>
            <person name="Boukhgalter B."/>
            <person name="Brunache A."/>
            <person name="Butler J."/>
            <person name="Calixte N."/>
            <person name="Calvo S."/>
            <person name="Camarata J."/>
            <person name="Campo K."/>
            <person name="Chang J."/>
            <person name="Cheshatsang Y."/>
            <person name="Citroen M."/>
            <person name="Collymore A."/>
            <person name="Considine T."/>
            <person name="Cook A."/>
            <person name="Cooke P."/>
            <person name="Corum B."/>
            <person name="Cuomo C."/>
            <person name="David R."/>
            <person name="Dawoe T."/>
            <person name="Degray S."/>
            <person name="Dodge S."/>
            <person name="Dooley K."/>
            <person name="Dorje P."/>
            <person name="Dorjee K."/>
            <person name="Dorris L."/>
            <person name="Duffey N."/>
            <person name="Dupes A."/>
            <person name="Elkins T."/>
            <person name="Engels R."/>
            <person name="Erickson J."/>
            <person name="Farina A."/>
            <person name="Faro S."/>
            <person name="Ferreira P."/>
            <person name="Fischer H."/>
            <person name="Fitzgerald M."/>
            <person name="Foley K."/>
            <person name="Gage D."/>
            <person name="Galagan J."/>
            <person name="Gearin G."/>
            <person name="Gnerre S."/>
            <person name="Gnirke A."/>
            <person name="Goyette A."/>
            <person name="Graham J."/>
            <person name="Grandbois E."/>
            <person name="Gyaltsen K."/>
            <person name="Hafez N."/>
            <person name="Hagopian D."/>
            <person name="Hagos B."/>
            <person name="Hall J."/>
            <person name="Hatcher B."/>
            <person name="Heller A."/>
            <person name="Higgins H."/>
            <person name="Honan T."/>
            <person name="Horn A."/>
            <person name="Houde N."/>
            <person name="Hughes L."/>
            <person name="Hulme W."/>
            <person name="Husby E."/>
            <person name="Iliev I."/>
            <person name="Jaffe D."/>
            <person name="Jones C."/>
            <person name="Kamal M."/>
            <person name="Kamat A."/>
            <person name="Kamvysselis M."/>
            <person name="Karlsson E."/>
            <person name="Kells C."/>
            <person name="Kieu A."/>
            <person name="Kisner P."/>
            <person name="Kodira C."/>
            <person name="Kulbokas E."/>
            <person name="Labutti K."/>
            <person name="Lama D."/>
            <person name="Landers T."/>
            <person name="Leger J."/>
            <person name="Levine S."/>
            <person name="Lewis D."/>
            <person name="Lewis T."/>
            <person name="Lindblad-toh K."/>
            <person name="Liu X."/>
            <person name="Lokyitsang T."/>
            <person name="Lokyitsang Y."/>
            <person name="Lucien O."/>
            <person name="Lui A."/>
            <person name="Ma L.J."/>
            <person name="Mabbitt R."/>
            <person name="Macdonald J."/>
            <person name="Maclean C."/>
            <person name="Major J."/>
            <person name="Manning J."/>
            <person name="Marabella R."/>
            <person name="Maru K."/>
            <person name="Matthews C."/>
            <person name="Mauceli E."/>
            <person name="Mccarthy M."/>
            <person name="Mcdonough S."/>
            <person name="Mcghee T."/>
            <person name="Meldrim J."/>
            <person name="Meneus L."/>
            <person name="Mesirov J."/>
            <person name="Mihalev A."/>
            <person name="Mihova T."/>
            <person name="Mikkelsen T."/>
            <person name="Mlenga V."/>
            <person name="Moru K."/>
            <person name="Mozes J."/>
            <person name="Mulrain L."/>
            <person name="Munson G."/>
            <person name="Naylor J."/>
            <person name="Newes C."/>
            <person name="Nguyen C."/>
            <person name="Nguyen N."/>
            <person name="Nguyen T."/>
            <person name="Nicol R."/>
            <person name="Nielsen C."/>
            <person name="Nizzari M."/>
            <person name="Norbu C."/>
            <person name="Norbu N."/>
            <person name="O'donnell P."/>
            <person name="Okoawo O."/>
            <person name="O'leary S."/>
            <person name="Omotosho B."/>
            <person name="O'neill K."/>
            <person name="Osman S."/>
            <person name="Parker S."/>
            <person name="Perrin D."/>
            <person name="Phunkhang P."/>
            <person name="Piqani B."/>
            <person name="Purcell S."/>
            <person name="Rachupka T."/>
            <person name="Ramasamy U."/>
            <person name="Rameau R."/>
            <person name="Ray V."/>
            <person name="Raymond C."/>
            <person name="Retta R."/>
            <person name="Richardson S."/>
            <person name="Rise C."/>
            <person name="Rodriguez J."/>
            <person name="Rogers J."/>
            <person name="Rogov P."/>
            <person name="Rutman M."/>
            <person name="Schupbach R."/>
            <person name="Seaman C."/>
            <person name="Settipalli S."/>
            <person name="Sharpe T."/>
            <person name="Sheridan J."/>
            <person name="Sherpa N."/>
            <person name="Shi J."/>
            <person name="Smirnov S."/>
            <person name="Smith C."/>
            <person name="Sougnez C."/>
            <person name="Spencer B."/>
            <person name="Stalker J."/>
            <person name="Stange-thomann N."/>
            <person name="Stavropoulos S."/>
            <person name="Stetson K."/>
            <person name="Stone C."/>
            <person name="Stone S."/>
            <person name="Stubbs M."/>
            <person name="Talamas J."/>
            <person name="Tchuinga P."/>
            <person name="Tenzing P."/>
            <person name="Tesfaye S."/>
            <person name="Theodore J."/>
            <person name="Thoulutsang Y."/>
            <person name="Topham K."/>
            <person name="Towey S."/>
            <person name="Tsamla T."/>
            <person name="Tsomo N."/>
            <person name="Vallee D."/>
            <person name="Vassiliev H."/>
            <person name="Venkataraman V."/>
            <person name="Vinson J."/>
            <person name="Vo A."/>
            <person name="Wade C."/>
            <person name="Wang S."/>
            <person name="Wangchuk T."/>
            <person name="Wangdi T."/>
            <person name="Whittaker C."/>
            <person name="Wilkinson J."/>
            <person name="Wu Y."/>
            <person name="Wyman D."/>
            <person name="Yadav S."/>
            <person name="Yang S."/>
            <person name="Yang X."/>
            <person name="Yeager S."/>
            <person name="Yee E."/>
            <person name="Young G."/>
            <person name="Zainoun J."/>
            <person name="Zembeck L."/>
            <person name="Zimmer A."/>
            <person name="Zody M."/>
            <person name="Lander E."/>
        </authorList>
    </citation>
    <scope>NUCLEOTIDE SEQUENCE [LARGE SCALE GENOMIC DNA]</scope>
</reference>
<evidence type="ECO:0000256" key="3">
    <source>
        <dbReference type="ARBA" id="ARBA00022692"/>
    </source>
</evidence>
<sequence length="179" mass="19414">MLISLANILLIGLYCVEEVLSIERSADVPCDNLLVGQYTCDTPDIDPITQEISGCAKNGSAKIPCKPLNRILCGGREFNGSTVGFLKDVPCRYTNGYSYMVALALSLFLGWLGIDRFYLGYPAIGLIKLCSFGLCGIGALVDFLLIATQVLLPSDGSNYVIDFYGPRLVHLVVNNDTAY</sequence>
<evidence type="ECO:0000256" key="8">
    <source>
        <dbReference type="SAM" id="Phobius"/>
    </source>
</evidence>
<dbReference type="InterPro" id="IPR050932">
    <property type="entry name" value="TM2D1-3-like"/>
</dbReference>
<evidence type="ECO:0000259" key="10">
    <source>
        <dbReference type="Pfam" id="PF05154"/>
    </source>
</evidence>
<keyword evidence="7" id="KW-0325">Glycoprotein</keyword>
<dbReference type="Ensembl" id="ENSCSAVT00000001557.1">
    <property type="protein sequence ID" value="ENSCSAVP00000001537.1"/>
    <property type="gene ID" value="ENSCSAVG00000000878.1"/>
</dbReference>
<organism evidence="11 12">
    <name type="scientific">Ciona savignyi</name>
    <name type="common">Pacific transparent sea squirt</name>
    <dbReference type="NCBI Taxonomy" id="51511"/>
    <lineage>
        <taxon>Eukaryota</taxon>
        <taxon>Metazoa</taxon>
        <taxon>Chordata</taxon>
        <taxon>Tunicata</taxon>
        <taxon>Ascidiacea</taxon>
        <taxon>Phlebobranchia</taxon>
        <taxon>Cionidae</taxon>
        <taxon>Ciona</taxon>
    </lineage>
</organism>
<comment type="similarity">
    <text evidence="2">Belongs to the TM2 family.</text>
</comment>
<dbReference type="AlphaFoldDB" id="H2Y889"/>
<dbReference type="InterPro" id="IPR007829">
    <property type="entry name" value="TM2"/>
</dbReference>
<reference evidence="11" key="2">
    <citation type="submission" date="2025-08" db="UniProtKB">
        <authorList>
            <consortium name="Ensembl"/>
        </authorList>
    </citation>
    <scope>IDENTIFICATION</scope>
</reference>
<dbReference type="FunCoup" id="H2Y889">
    <property type="interactions" value="257"/>
</dbReference>
<dbReference type="GeneTree" id="ENSGT00940000157668"/>